<sequence length="118" mass="13612">MQSIRKLSGFRVRERLENRFHQLPPLYPTLPTVYATLREPSDRLSTTFNKSHAIHYSICTSNLELSPEGHPYPPFKKKKFIPRSVFAGFRAFSRSRFHHVTSTSPCLCVHKALAKLCP</sequence>
<protein>
    <submittedName>
        <fullName evidence="1">Uncharacterized protein</fullName>
    </submittedName>
</protein>
<gene>
    <name evidence="1" type="ORF">CROQUDRAFT_175289</name>
</gene>
<reference evidence="1" key="1">
    <citation type="submission" date="2013-11" db="EMBL/GenBank/DDBJ databases">
        <title>Genome sequence of the fusiform rust pathogen reveals effectors for host alternation and coevolution with pine.</title>
        <authorList>
            <consortium name="DOE Joint Genome Institute"/>
            <person name="Smith K."/>
            <person name="Pendleton A."/>
            <person name="Kubisiak T."/>
            <person name="Anderson C."/>
            <person name="Salamov A."/>
            <person name="Aerts A."/>
            <person name="Riley R."/>
            <person name="Clum A."/>
            <person name="Lindquist E."/>
            <person name="Ence D."/>
            <person name="Campbell M."/>
            <person name="Kronenberg Z."/>
            <person name="Feau N."/>
            <person name="Dhillon B."/>
            <person name="Hamelin R."/>
            <person name="Burleigh J."/>
            <person name="Smith J."/>
            <person name="Yandell M."/>
            <person name="Nelson C."/>
            <person name="Grigoriev I."/>
            <person name="Davis J."/>
        </authorList>
    </citation>
    <scope>NUCLEOTIDE SEQUENCE</scope>
    <source>
        <strain evidence="1">G11</strain>
    </source>
</reference>
<evidence type="ECO:0000313" key="2">
    <source>
        <dbReference type="Proteomes" id="UP000886653"/>
    </source>
</evidence>
<keyword evidence="2" id="KW-1185">Reference proteome</keyword>
<name>A0A9P6NNQ6_9BASI</name>
<comment type="caution">
    <text evidence="1">The sequence shown here is derived from an EMBL/GenBank/DDBJ whole genome shotgun (WGS) entry which is preliminary data.</text>
</comment>
<accession>A0A9P6NNQ6</accession>
<proteinExistence type="predicted"/>
<dbReference type="Proteomes" id="UP000886653">
    <property type="component" value="Unassembled WGS sequence"/>
</dbReference>
<organism evidence="1 2">
    <name type="scientific">Cronartium quercuum f. sp. fusiforme G11</name>
    <dbReference type="NCBI Taxonomy" id="708437"/>
    <lineage>
        <taxon>Eukaryota</taxon>
        <taxon>Fungi</taxon>
        <taxon>Dikarya</taxon>
        <taxon>Basidiomycota</taxon>
        <taxon>Pucciniomycotina</taxon>
        <taxon>Pucciniomycetes</taxon>
        <taxon>Pucciniales</taxon>
        <taxon>Coleosporiaceae</taxon>
        <taxon>Cronartium</taxon>
    </lineage>
</organism>
<evidence type="ECO:0000313" key="1">
    <source>
        <dbReference type="EMBL" id="KAG0150521.1"/>
    </source>
</evidence>
<dbReference type="AlphaFoldDB" id="A0A9P6NNQ6"/>
<dbReference type="EMBL" id="MU167218">
    <property type="protein sequence ID" value="KAG0150521.1"/>
    <property type="molecule type" value="Genomic_DNA"/>
</dbReference>